<protein>
    <submittedName>
        <fullName evidence="3">Uncharacterized protein</fullName>
    </submittedName>
</protein>
<keyword evidence="2" id="KW-0812">Transmembrane</keyword>
<sequence>MAILDILDSPQSSASSSSDPQLSRKCQGVRVSIDSSAAAAKFEDDDPSSFRPWDDARVFSSCCLCLYHLTWFHSTITCPCEIITLVLITIIIIESKKLKLLQRKISRRSTRIMVQLPPKRDYPKKLR</sequence>
<evidence type="ECO:0000256" key="1">
    <source>
        <dbReference type="SAM" id="MobiDB-lite"/>
    </source>
</evidence>
<comment type="caution">
    <text evidence="3">The sequence shown here is derived from an EMBL/GenBank/DDBJ whole genome shotgun (WGS) entry which is preliminary data.</text>
</comment>
<gene>
    <name evidence="3" type="ORF">F3Y22_tig00110610pilonHSYRG00830</name>
</gene>
<keyword evidence="2" id="KW-0472">Membrane</keyword>
<feature type="transmembrane region" description="Helical" evidence="2">
    <location>
        <begin position="71"/>
        <end position="93"/>
    </location>
</feature>
<evidence type="ECO:0000313" key="3">
    <source>
        <dbReference type="EMBL" id="KAE8697863.1"/>
    </source>
</evidence>
<keyword evidence="2" id="KW-1133">Transmembrane helix</keyword>
<feature type="region of interest" description="Disordered" evidence="1">
    <location>
        <begin position="1"/>
        <end position="25"/>
    </location>
</feature>
<dbReference type="AlphaFoldDB" id="A0A6A3A1H0"/>
<accession>A0A6A3A1H0</accession>
<name>A0A6A3A1H0_HIBSY</name>
<dbReference type="Proteomes" id="UP000436088">
    <property type="component" value="Unassembled WGS sequence"/>
</dbReference>
<dbReference type="EMBL" id="VEPZ02001049">
    <property type="protein sequence ID" value="KAE8697863.1"/>
    <property type="molecule type" value="Genomic_DNA"/>
</dbReference>
<proteinExistence type="predicted"/>
<keyword evidence="4" id="KW-1185">Reference proteome</keyword>
<evidence type="ECO:0000256" key="2">
    <source>
        <dbReference type="SAM" id="Phobius"/>
    </source>
</evidence>
<feature type="compositionally biased region" description="Low complexity" evidence="1">
    <location>
        <begin position="7"/>
        <end position="23"/>
    </location>
</feature>
<organism evidence="3 4">
    <name type="scientific">Hibiscus syriacus</name>
    <name type="common">Rose of Sharon</name>
    <dbReference type="NCBI Taxonomy" id="106335"/>
    <lineage>
        <taxon>Eukaryota</taxon>
        <taxon>Viridiplantae</taxon>
        <taxon>Streptophyta</taxon>
        <taxon>Embryophyta</taxon>
        <taxon>Tracheophyta</taxon>
        <taxon>Spermatophyta</taxon>
        <taxon>Magnoliopsida</taxon>
        <taxon>eudicotyledons</taxon>
        <taxon>Gunneridae</taxon>
        <taxon>Pentapetalae</taxon>
        <taxon>rosids</taxon>
        <taxon>malvids</taxon>
        <taxon>Malvales</taxon>
        <taxon>Malvaceae</taxon>
        <taxon>Malvoideae</taxon>
        <taxon>Hibiscus</taxon>
    </lineage>
</organism>
<evidence type="ECO:0000313" key="4">
    <source>
        <dbReference type="Proteomes" id="UP000436088"/>
    </source>
</evidence>
<reference evidence="3" key="1">
    <citation type="submission" date="2019-09" db="EMBL/GenBank/DDBJ databases">
        <title>Draft genome information of white flower Hibiscus syriacus.</title>
        <authorList>
            <person name="Kim Y.-M."/>
        </authorList>
    </citation>
    <scope>NUCLEOTIDE SEQUENCE [LARGE SCALE GENOMIC DNA]</scope>
    <source>
        <strain evidence="3">YM2019G1</strain>
    </source>
</reference>